<gene>
    <name evidence="1" type="ORF">WHR41_04027</name>
</gene>
<proteinExistence type="predicted"/>
<reference evidence="1 2" key="1">
    <citation type="journal article" date="2020" name="Microbiol. Resour. Announc.">
        <title>Draft Genome Sequence of a Cladosporium Species Isolated from the Mesophotic Ascidian Didemnum maculosum.</title>
        <authorList>
            <person name="Gioti A."/>
            <person name="Siaperas R."/>
            <person name="Nikolaivits E."/>
            <person name="Le Goff G."/>
            <person name="Ouazzani J."/>
            <person name="Kotoulas G."/>
            <person name="Topakas E."/>
        </authorList>
    </citation>
    <scope>NUCLEOTIDE SEQUENCE [LARGE SCALE GENOMIC DNA]</scope>
    <source>
        <strain evidence="1 2">TM138-S3</strain>
    </source>
</reference>
<sequence length="251" mass="28398">MPPQTSPVPAFFRLPIELRQHIYDYLLQLDTPGQGSHPLPGVGITSVTHAPPCLSLLLLHPTVTAELLDRFYSQATLKTVISHAFNFFRTDPELRQLEASYALRRMQNIEVVFFQDILLLKDYPSFGLEAFCSEIQRRADRACDVLLKASELRHVTISWIDTTRIPGWAEKARILEPLRKLHGKVDITLGEVKVSGDQDMETKDLHAFKTAIESALGFPIAMSQGYETEPNAQPSDLRMLAFDARQQRLTN</sequence>
<comment type="caution">
    <text evidence="1">The sequence shown here is derived from an EMBL/GenBank/DDBJ whole genome shotgun (WGS) entry which is preliminary data.</text>
</comment>
<name>A0AB34KPU4_9PEZI</name>
<protein>
    <submittedName>
        <fullName evidence="1">Uncharacterized protein</fullName>
    </submittedName>
</protein>
<accession>A0AB34KPU4</accession>
<evidence type="ECO:0000313" key="2">
    <source>
        <dbReference type="Proteomes" id="UP000803884"/>
    </source>
</evidence>
<dbReference type="Proteomes" id="UP000803884">
    <property type="component" value="Unassembled WGS sequence"/>
</dbReference>
<dbReference type="GeneID" id="96005471"/>
<dbReference type="AlphaFoldDB" id="A0AB34KPU4"/>
<dbReference type="EMBL" id="JAAQHG020000012">
    <property type="protein sequence ID" value="KAL1587064.1"/>
    <property type="molecule type" value="Genomic_DNA"/>
</dbReference>
<organism evidence="1 2">
    <name type="scientific">Cladosporium halotolerans</name>
    <dbReference type="NCBI Taxonomy" id="1052096"/>
    <lineage>
        <taxon>Eukaryota</taxon>
        <taxon>Fungi</taxon>
        <taxon>Dikarya</taxon>
        <taxon>Ascomycota</taxon>
        <taxon>Pezizomycotina</taxon>
        <taxon>Dothideomycetes</taxon>
        <taxon>Dothideomycetidae</taxon>
        <taxon>Cladosporiales</taxon>
        <taxon>Cladosporiaceae</taxon>
        <taxon>Cladosporium</taxon>
    </lineage>
</organism>
<dbReference type="RefSeq" id="XP_069230169.1">
    <property type="nucleotide sequence ID" value="XM_069372633.1"/>
</dbReference>
<evidence type="ECO:0000313" key="1">
    <source>
        <dbReference type="EMBL" id="KAL1587064.1"/>
    </source>
</evidence>
<keyword evidence="2" id="KW-1185">Reference proteome</keyword>